<keyword evidence="2" id="KW-1185">Reference proteome</keyword>
<evidence type="ECO:0000313" key="1">
    <source>
        <dbReference type="EMBL" id="PFH50391.1"/>
    </source>
</evidence>
<gene>
    <name evidence="1" type="ORF">AMATHDRAFT_4042</name>
</gene>
<dbReference type="AlphaFoldDB" id="A0A2A9NPZ9"/>
<accession>A0A2A9NPZ9</accession>
<evidence type="ECO:0000313" key="2">
    <source>
        <dbReference type="Proteomes" id="UP000242287"/>
    </source>
</evidence>
<proteinExistence type="predicted"/>
<dbReference type="EMBL" id="KZ302005">
    <property type="protein sequence ID" value="PFH50391.1"/>
    <property type="molecule type" value="Genomic_DNA"/>
</dbReference>
<protein>
    <submittedName>
        <fullName evidence="1">Uncharacterized protein</fullName>
    </submittedName>
</protein>
<sequence length="155" mass="17764">MRHRYFIWILGGEPLLNDSGWELSAEDRNHFMHALNGNHSTTDHKHIALVDDFKSSIIFVMQSLHGASQVTIDSFFEVQENHFLIWIFSESILETYRLTSPENSGTAWLMPSMETITASPPKDRQKNNKKQSLLILASFNASCSYSNISTKQQPY</sequence>
<organism evidence="1 2">
    <name type="scientific">Amanita thiersii Skay4041</name>
    <dbReference type="NCBI Taxonomy" id="703135"/>
    <lineage>
        <taxon>Eukaryota</taxon>
        <taxon>Fungi</taxon>
        <taxon>Dikarya</taxon>
        <taxon>Basidiomycota</taxon>
        <taxon>Agaricomycotina</taxon>
        <taxon>Agaricomycetes</taxon>
        <taxon>Agaricomycetidae</taxon>
        <taxon>Agaricales</taxon>
        <taxon>Pluteineae</taxon>
        <taxon>Amanitaceae</taxon>
        <taxon>Amanita</taxon>
    </lineage>
</organism>
<reference evidence="1 2" key="1">
    <citation type="submission" date="2014-02" db="EMBL/GenBank/DDBJ databases">
        <title>Transposable element dynamics among asymbiotic and ectomycorrhizal Amanita fungi.</title>
        <authorList>
            <consortium name="DOE Joint Genome Institute"/>
            <person name="Hess J."/>
            <person name="Skrede I."/>
            <person name="Wolfe B."/>
            <person name="LaButti K."/>
            <person name="Ohm R.A."/>
            <person name="Grigoriev I.V."/>
            <person name="Pringle A."/>
        </authorList>
    </citation>
    <scope>NUCLEOTIDE SEQUENCE [LARGE SCALE GENOMIC DNA]</scope>
    <source>
        <strain evidence="1 2">SKay4041</strain>
    </source>
</reference>
<dbReference type="Proteomes" id="UP000242287">
    <property type="component" value="Unassembled WGS sequence"/>
</dbReference>
<name>A0A2A9NPZ9_9AGAR</name>